<evidence type="ECO:0000313" key="1">
    <source>
        <dbReference type="EMBL" id="OFC93176.1"/>
    </source>
</evidence>
<comment type="caution">
    <text evidence="1">The sequence shown here is derived from an EMBL/GenBank/DDBJ whole genome shotgun (WGS) entry which is preliminary data.</text>
</comment>
<dbReference type="RefSeq" id="WP_070183796.1">
    <property type="nucleotide sequence ID" value="NZ_LXLI01000019.1"/>
</dbReference>
<reference evidence="1 2" key="1">
    <citation type="submission" date="2016-04" db="EMBL/GenBank/DDBJ databases">
        <title>Bacillus thuringiensis and Bacillus weihenstephanensis as novel biocontrol agents of wilt causing Verticillium species.</title>
        <authorList>
            <person name="Hollensteiner J."/>
            <person name="Wemheuer F."/>
            <person name="Harting R."/>
            <person name="Kolarzyk A."/>
            <person name="Diaz-Valerio S."/>
            <person name="Poehlein A."/>
            <person name="Brzuszkiewicz E."/>
            <person name="Nesemann K."/>
            <person name="Braus-Stromeyer S."/>
            <person name="Braus G."/>
            <person name="Daniel R."/>
            <person name="Liesegang H."/>
        </authorList>
    </citation>
    <scope>NUCLEOTIDE SEQUENCE [LARGE SCALE GENOMIC DNA]</scope>
    <source>
        <strain evidence="1 2">GOE4</strain>
    </source>
</reference>
<organism evidence="1 2">
    <name type="scientific">Bacillus thuringiensis</name>
    <dbReference type="NCBI Taxonomy" id="1428"/>
    <lineage>
        <taxon>Bacteria</taxon>
        <taxon>Bacillati</taxon>
        <taxon>Bacillota</taxon>
        <taxon>Bacilli</taxon>
        <taxon>Bacillales</taxon>
        <taxon>Bacillaceae</taxon>
        <taxon>Bacillus</taxon>
        <taxon>Bacillus cereus group</taxon>
    </lineage>
</organism>
<evidence type="ECO:0000313" key="2">
    <source>
        <dbReference type="Proteomes" id="UP000175994"/>
    </source>
</evidence>
<sequence>MDIGTNLINPESGWVRKYCKPANAGSFFKGVNLTGNTGWFPVGADYQAEGGNAFYATAAVPSPELSFTFFGTGLRIMAGHDTIPLSEYLVIKINGSEEQYVKIFSKTPPFTVVYENLKLENKEHTVTIRTSMGYTGKYTFLYAIDYFDPTQITKGVSLYKKQSGKIFVDDFDSINPEWIISPSDSFSIAARKGFIRLNHTADKDVMLLINKPEGDIAIQVIADYTPDVEGDKGGLIIYQNADNKIEFLESHSINSSKEHREWLATSTGEQWDFYSKVDATFDYADSDKLEATKIGVVLKKGVADPYKPLDIDRIIITSGHKLKLRQLFPNNRVILKDENGTTLSINQVGKLNTGIDINLPSLEFQGTIEVCDEQNSLIAEKKALFYGGDIYNMGSPLKIIMDSKELNDTDPTNLGNMIEGKRIIKMMVQNENSVAVHNLKISIEQYMERVGYTWADISLDKSNWADQIAIGTLGANSYSEFWVLVTKDLNYIGFEPILFNIKLQHD</sequence>
<proteinExistence type="predicted"/>
<evidence type="ECO:0008006" key="3">
    <source>
        <dbReference type="Google" id="ProtNLM"/>
    </source>
</evidence>
<protein>
    <recommendedName>
        <fullName evidence="3">Cell adhesion protein</fullName>
    </recommendedName>
</protein>
<name>A0A9X5N5V1_BACTU</name>
<gene>
    <name evidence="1" type="ORF">BTGOE4_21710</name>
</gene>
<dbReference type="Gene3D" id="2.60.120.260">
    <property type="entry name" value="Galactose-binding domain-like"/>
    <property type="match status" value="1"/>
</dbReference>
<dbReference type="EMBL" id="LXLI01000019">
    <property type="protein sequence ID" value="OFC93176.1"/>
    <property type="molecule type" value="Genomic_DNA"/>
</dbReference>
<dbReference type="AlphaFoldDB" id="A0A9X5N5V1"/>
<dbReference type="Proteomes" id="UP000175994">
    <property type="component" value="Unassembled WGS sequence"/>
</dbReference>
<accession>A0A9X5N5V1</accession>